<dbReference type="EMBL" id="QJJK01000003">
    <property type="protein sequence ID" value="PXW61664.1"/>
    <property type="molecule type" value="Genomic_DNA"/>
</dbReference>
<protein>
    <submittedName>
        <fullName evidence="2">Uncharacterized protein</fullName>
    </submittedName>
</protein>
<organism evidence="2 3">
    <name type="scientific">Chelatococcus asaccharovorans</name>
    <dbReference type="NCBI Taxonomy" id="28210"/>
    <lineage>
        <taxon>Bacteria</taxon>
        <taxon>Pseudomonadati</taxon>
        <taxon>Pseudomonadota</taxon>
        <taxon>Alphaproteobacteria</taxon>
        <taxon>Hyphomicrobiales</taxon>
        <taxon>Chelatococcaceae</taxon>
        <taxon>Chelatococcus</taxon>
    </lineage>
</organism>
<feature type="chain" id="PRO_5016146237" evidence="1">
    <location>
        <begin position="22"/>
        <end position="146"/>
    </location>
</feature>
<dbReference type="AlphaFoldDB" id="A0A2V3UAW1"/>
<evidence type="ECO:0000313" key="2">
    <source>
        <dbReference type="EMBL" id="PXW61664.1"/>
    </source>
</evidence>
<dbReference type="Proteomes" id="UP000248021">
    <property type="component" value="Unassembled WGS sequence"/>
</dbReference>
<keyword evidence="1" id="KW-0732">Signal</keyword>
<gene>
    <name evidence="2" type="ORF">C7450_103181</name>
</gene>
<reference evidence="2 3" key="1">
    <citation type="submission" date="2018-05" db="EMBL/GenBank/DDBJ databases">
        <title>Genomic Encyclopedia of Type Strains, Phase IV (KMG-IV): sequencing the most valuable type-strain genomes for metagenomic binning, comparative biology and taxonomic classification.</title>
        <authorList>
            <person name="Goeker M."/>
        </authorList>
    </citation>
    <scope>NUCLEOTIDE SEQUENCE [LARGE SCALE GENOMIC DNA]</scope>
    <source>
        <strain evidence="2 3">DSM 6462</strain>
    </source>
</reference>
<dbReference type="RefSeq" id="WP_110373970.1">
    <property type="nucleotide sequence ID" value="NZ_JAHBRY010000001.1"/>
</dbReference>
<keyword evidence="3" id="KW-1185">Reference proteome</keyword>
<evidence type="ECO:0000313" key="3">
    <source>
        <dbReference type="Proteomes" id="UP000248021"/>
    </source>
</evidence>
<accession>A0A2V3UAW1</accession>
<comment type="caution">
    <text evidence="2">The sequence shown here is derived from an EMBL/GenBank/DDBJ whole genome shotgun (WGS) entry which is preliminary data.</text>
</comment>
<sequence length="146" mass="15608">MRKYLVAAGCFFFSLSSALSAEPCFRKLGAKSSFGSDAQVKLVQELARRPCDVLGFSFKSGTRETLILADLREGELRRTASAGGSVSWTSWSGFTRAELLALDPANGFELRGFVASGGKAKMPAAGQAILDLAERLKLPSAMVAPW</sequence>
<evidence type="ECO:0000256" key="1">
    <source>
        <dbReference type="SAM" id="SignalP"/>
    </source>
</evidence>
<name>A0A2V3UAW1_9HYPH</name>
<proteinExistence type="predicted"/>
<feature type="signal peptide" evidence="1">
    <location>
        <begin position="1"/>
        <end position="21"/>
    </location>
</feature>